<feature type="binding site" evidence="2">
    <location>
        <begin position="248"/>
        <end position="249"/>
    </location>
    <ligand>
        <name>substrate</name>
    </ligand>
</feature>
<dbReference type="EC" id="5.3.1.23" evidence="2"/>
<dbReference type="InterPro" id="IPR027363">
    <property type="entry name" value="M1Pi_N"/>
</dbReference>
<dbReference type="InterPro" id="IPR000649">
    <property type="entry name" value="IF-2B-related"/>
</dbReference>
<evidence type="ECO:0000313" key="4">
    <source>
        <dbReference type="Proteomes" id="UP001500266"/>
    </source>
</evidence>
<feature type="binding site" evidence="2">
    <location>
        <position position="197"/>
    </location>
    <ligand>
        <name>substrate</name>
    </ligand>
</feature>
<dbReference type="Gene3D" id="3.40.50.10470">
    <property type="entry name" value="Translation initiation factor eif-2b, domain 2"/>
    <property type="match status" value="1"/>
</dbReference>
<dbReference type="EMBL" id="BAABDO010000071">
    <property type="protein sequence ID" value="GAA4148189.1"/>
    <property type="molecule type" value="Genomic_DNA"/>
</dbReference>
<evidence type="ECO:0000256" key="1">
    <source>
        <dbReference type="ARBA" id="ARBA00023235"/>
    </source>
</evidence>
<keyword evidence="2" id="KW-0486">Methionine biosynthesis</keyword>
<feature type="site" description="Transition state stabilizer" evidence="2">
    <location>
        <position position="158"/>
    </location>
</feature>
<dbReference type="SUPFAM" id="SSF100950">
    <property type="entry name" value="NagB/RpiA/CoA transferase-like"/>
    <property type="match status" value="1"/>
</dbReference>
<comment type="function">
    <text evidence="2">Catalyzes the interconversion of methylthioribose-1-phosphate (MTR-1-P) into methylthioribulose-1-phosphate (MTRu-1-P).</text>
</comment>
<dbReference type="Gene3D" id="1.20.120.420">
    <property type="entry name" value="translation initiation factor eif-2b, domain 1"/>
    <property type="match status" value="1"/>
</dbReference>
<dbReference type="PANTHER" id="PTHR43475:SF1">
    <property type="entry name" value="METHYLTHIORIBOSE-1-PHOSPHATE ISOMERASE"/>
    <property type="match status" value="1"/>
</dbReference>
<evidence type="ECO:0000313" key="3">
    <source>
        <dbReference type="EMBL" id="GAA4148189.1"/>
    </source>
</evidence>
<dbReference type="Proteomes" id="UP001500266">
    <property type="component" value="Unassembled WGS sequence"/>
</dbReference>
<name>A0ABP7Z648_9ACTN</name>
<accession>A0ABP7Z648</accession>
<proteinExistence type="inferred from homology"/>
<reference evidence="4" key="1">
    <citation type="journal article" date="2019" name="Int. J. Syst. Evol. Microbiol.">
        <title>The Global Catalogue of Microorganisms (GCM) 10K type strain sequencing project: providing services to taxonomists for standard genome sequencing and annotation.</title>
        <authorList>
            <consortium name="The Broad Institute Genomics Platform"/>
            <consortium name="The Broad Institute Genome Sequencing Center for Infectious Disease"/>
            <person name="Wu L."/>
            <person name="Ma J."/>
        </authorList>
    </citation>
    <scope>NUCLEOTIDE SEQUENCE [LARGE SCALE GENOMIC DNA]</scope>
    <source>
        <strain evidence="4">JCM 17316</strain>
    </source>
</reference>
<dbReference type="NCBIfam" id="NF004326">
    <property type="entry name" value="PRK05720.1"/>
    <property type="match status" value="1"/>
</dbReference>
<gene>
    <name evidence="2 3" type="primary">mtnA</name>
    <name evidence="3" type="ORF">GCM10022416_42260</name>
</gene>
<feature type="binding site" evidence="2">
    <location>
        <begin position="52"/>
        <end position="54"/>
    </location>
    <ligand>
        <name>substrate</name>
    </ligand>
</feature>
<dbReference type="NCBIfam" id="TIGR00524">
    <property type="entry name" value="eIF-2B_rel"/>
    <property type="match status" value="1"/>
</dbReference>
<organism evidence="3 4">
    <name type="scientific">Actinomadura keratinilytica</name>
    <dbReference type="NCBI Taxonomy" id="547461"/>
    <lineage>
        <taxon>Bacteria</taxon>
        <taxon>Bacillati</taxon>
        <taxon>Actinomycetota</taxon>
        <taxon>Actinomycetes</taxon>
        <taxon>Streptosporangiales</taxon>
        <taxon>Thermomonosporaceae</taxon>
        <taxon>Actinomadura</taxon>
    </lineage>
</organism>
<protein>
    <recommendedName>
        <fullName evidence="2">Methylthioribose-1-phosphate isomerase</fullName>
        <shortName evidence="2">M1Pi</shortName>
        <shortName evidence="2">MTR-1-P isomerase</shortName>
        <ecNumber evidence="2">5.3.1.23</ecNumber>
    </recommendedName>
    <alternativeName>
        <fullName evidence="2">S-methyl-5-thioribose-1-phosphate isomerase</fullName>
    </alternativeName>
</protein>
<keyword evidence="2" id="KW-0028">Amino-acid biosynthesis</keyword>
<dbReference type="NCBIfam" id="TIGR00512">
    <property type="entry name" value="salvage_mtnA"/>
    <property type="match status" value="1"/>
</dbReference>
<dbReference type="HAMAP" id="MF_01678">
    <property type="entry name" value="Salvage_MtnA"/>
    <property type="match status" value="1"/>
</dbReference>
<comment type="similarity">
    <text evidence="2">Belongs to the EIF-2B alpha/beta/delta subunits family. MtnA subfamily.</text>
</comment>
<evidence type="ECO:0000256" key="2">
    <source>
        <dbReference type="HAMAP-Rule" id="MF_01678"/>
    </source>
</evidence>
<comment type="catalytic activity">
    <reaction evidence="2">
        <text>5-(methylsulfanyl)-alpha-D-ribose 1-phosphate = 5-(methylsulfanyl)-D-ribulose 1-phosphate</text>
        <dbReference type="Rhea" id="RHEA:19989"/>
        <dbReference type="ChEBI" id="CHEBI:58533"/>
        <dbReference type="ChEBI" id="CHEBI:58548"/>
        <dbReference type="EC" id="5.3.1.23"/>
    </reaction>
</comment>
<dbReference type="InterPro" id="IPR011559">
    <property type="entry name" value="Initiation_fac_2B_a/b/d"/>
</dbReference>
<dbReference type="PANTHER" id="PTHR43475">
    <property type="entry name" value="METHYLTHIORIBOSE-1-PHOSPHATE ISOMERASE"/>
    <property type="match status" value="1"/>
</dbReference>
<dbReference type="InterPro" id="IPR005251">
    <property type="entry name" value="IF-M1Pi"/>
</dbReference>
<keyword evidence="4" id="KW-1185">Reference proteome</keyword>
<comment type="caution">
    <text evidence="3">The sequence shown here is derived from an EMBL/GenBank/DDBJ whole genome shotgun (WGS) entry which is preliminary data.</text>
</comment>
<dbReference type="InterPro" id="IPR042529">
    <property type="entry name" value="IF_2B-like_C"/>
</dbReference>
<sequence>MLRVMAHDVRAVEWTGQGLRLIDQTVLPHRLEHLDVRDVDTLVAAIRNLAVRGAPALGVAGAFGVAIAIRQAEREHWDDAARDAAIGRIRNARPTAVNLAAGVDRVLPLVPKGLDAVVAEAQALLDEDVHGNRAIGRHGADWILARTPDRPLRILTHCNAGALATAGWGTALGVVRELHARARVEVVYADETRPLLQGARLTAWELDQAGIPYLIQADGAAPATILRGLVDVAVVGADRIAANGDTANKVGTVSVALACAEAGIPFVVAAPWSTVDLNTASGGDIPIEERAPEEILAWNGAHAAPEGARAYNPAFDVTPAKLVSALVTETGVLEVSSGETPRRASSR</sequence>
<feature type="active site" description="Proton donor" evidence="2">
    <location>
        <position position="238"/>
    </location>
</feature>
<feature type="binding site" evidence="2">
    <location>
        <position position="93"/>
    </location>
    <ligand>
        <name>substrate</name>
    </ligand>
</feature>
<keyword evidence="1 2" id="KW-0413">Isomerase</keyword>
<comment type="pathway">
    <text evidence="2">Amino-acid biosynthesis; L-methionine biosynthesis via salvage pathway; L-methionine from S-methyl-5-thio-alpha-D-ribose 1-phosphate: step 1/6.</text>
</comment>
<dbReference type="GO" id="GO:0016853">
    <property type="term" value="F:isomerase activity"/>
    <property type="evidence" value="ECO:0007669"/>
    <property type="project" value="UniProtKB-KW"/>
</dbReference>
<dbReference type="InterPro" id="IPR037171">
    <property type="entry name" value="NagB/RpiA_transferase-like"/>
</dbReference>
<dbReference type="Pfam" id="PF01008">
    <property type="entry name" value="IF-2B"/>
    <property type="match status" value="1"/>
</dbReference>